<gene>
    <name evidence="7" type="ORF">GWI72_01650</name>
</gene>
<dbReference type="SUPFAM" id="SSF46785">
    <property type="entry name" value="Winged helix' DNA-binding domain"/>
    <property type="match status" value="1"/>
</dbReference>
<dbReference type="InterPro" id="IPR036390">
    <property type="entry name" value="WH_DNA-bd_sf"/>
</dbReference>
<evidence type="ECO:0000259" key="6">
    <source>
        <dbReference type="PROSITE" id="PS50931"/>
    </source>
</evidence>
<proteinExistence type="inferred from homology"/>
<protein>
    <submittedName>
        <fullName evidence="7">LysR family transcriptional regulator</fullName>
    </submittedName>
</protein>
<keyword evidence="4" id="KW-0010">Activator</keyword>
<accession>A0A7X5J805</accession>
<dbReference type="InterPro" id="IPR005119">
    <property type="entry name" value="LysR_subst-bd"/>
</dbReference>
<sequence>MLSLRQLRYLDALATHAHFRKAAEAVAVSQPALSMQIKDLEQELGLTLVERRSGAVRLTPEGEEVVRRARRILSDVRDLTDYARHRGQPLNGPLRLGIIPSIAPYLLPRILPVLHDRHAHLRLTLRETLTDQLLQELDDGDLDAVIVALPVERADLVALPLFQDRFLLAVHNRPDLDERRRVTVEEIRQHDLLLLEEGHCLRDQALNYCQTVVGGRRSAFGATSLATVMQMVAAGYGVTLLPEICTDVEVRDDRVALLRFADPQPRRMVGLVWRRASPRRQDFETLHQTLAGTLADIGVDVAEGISPARGSA</sequence>
<dbReference type="Pfam" id="PF00126">
    <property type="entry name" value="HTH_1"/>
    <property type="match status" value="1"/>
</dbReference>
<comment type="caution">
    <text evidence="7">The sequence shown here is derived from an EMBL/GenBank/DDBJ whole genome shotgun (WGS) entry which is preliminary data.</text>
</comment>
<evidence type="ECO:0000256" key="2">
    <source>
        <dbReference type="ARBA" id="ARBA00023015"/>
    </source>
</evidence>
<dbReference type="Pfam" id="PF03466">
    <property type="entry name" value="LysR_substrate"/>
    <property type="match status" value="1"/>
</dbReference>
<dbReference type="GO" id="GO:0003677">
    <property type="term" value="F:DNA binding"/>
    <property type="evidence" value="ECO:0007669"/>
    <property type="project" value="UniProtKB-KW"/>
</dbReference>
<name>A0A7X5J805_9HYPH</name>
<feature type="domain" description="HTH lysR-type" evidence="6">
    <location>
        <begin position="2"/>
        <end position="59"/>
    </location>
</feature>
<keyword evidence="5" id="KW-0804">Transcription</keyword>
<keyword evidence="8" id="KW-1185">Reference proteome</keyword>
<dbReference type="GO" id="GO:0032993">
    <property type="term" value="C:protein-DNA complex"/>
    <property type="evidence" value="ECO:0007669"/>
    <property type="project" value="TreeGrafter"/>
</dbReference>
<dbReference type="RefSeq" id="WP_161707709.1">
    <property type="nucleotide sequence ID" value="NZ_JAABLQ010000001.1"/>
</dbReference>
<dbReference type="PROSITE" id="PS50931">
    <property type="entry name" value="HTH_LYSR"/>
    <property type="match status" value="1"/>
</dbReference>
<dbReference type="AlphaFoldDB" id="A0A7X5J805"/>
<comment type="similarity">
    <text evidence="1">Belongs to the LysR transcriptional regulatory family.</text>
</comment>
<dbReference type="InterPro" id="IPR036388">
    <property type="entry name" value="WH-like_DNA-bd_sf"/>
</dbReference>
<dbReference type="PRINTS" id="PR00039">
    <property type="entry name" value="HTHLYSR"/>
</dbReference>
<dbReference type="Gene3D" id="3.40.190.10">
    <property type="entry name" value="Periplasmic binding protein-like II"/>
    <property type="match status" value="2"/>
</dbReference>
<dbReference type="FunFam" id="1.10.10.10:FF:000001">
    <property type="entry name" value="LysR family transcriptional regulator"/>
    <property type="match status" value="1"/>
</dbReference>
<evidence type="ECO:0000256" key="5">
    <source>
        <dbReference type="ARBA" id="ARBA00023163"/>
    </source>
</evidence>
<dbReference type="Gene3D" id="1.10.10.10">
    <property type="entry name" value="Winged helix-like DNA-binding domain superfamily/Winged helix DNA-binding domain"/>
    <property type="match status" value="1"/>
</dbReference>
<dbReference type="Proteomes" id="UP000586722">
    <property type="component" value="Unassembled WGS sequence"/>
</dbReference>
<dbReference type="GO" id="GO:0003700">
    <property type="term" value="F:DNA-binding transcription factor activity"/>
    <property type="evidence" value="ECO:0007669"/>
    <property type="project" value="InterPro"/>
</dbReference>
<dbReference type="SUPFAM" id="SSF53850">
    <property type="entry name" value="Periplasmic binding protein-like II"/>
    <property type="match status" value="1"/>
</dbReference>
<evidence type="ECO:0000256" key="3">
    <source>
        <dbReference type="ARBA" id="ARBA00023125"/>
    </source>
</evidence>
<organism evidence="7 8">
    <name type="scientific">Pannonibacter tanglangensis</name>
    <dbReference type="NCBI Taxonomy" id="2750084"/>
    <lineage>
        <taxon>Bacteria</taxon>
        <taxon>Pseudomonadati</taxon>
        <taxon>Pseudomonadota</taxon>
        <taxon>Alphaproteobacteria</taxon>
        <taxon>Hyphomicrobiales</taxon>
        <taxon>Stappiaceae</taxon>
        <taxon>Pannonibacter</taxon>
    </lineage>
</organism>
<evidence type="ECO:0000313" key="7">
    <source>
        <dbReference type="EMBL" id="NBN76966.1"/>
    </source>
</evidence>
<keyword evidence="2" id="KW-0805">Transcription regulation</keyword>
<dbReference type="PANTHER" id="PTHR30346:SF26">
    <property type="entry name" value="HYDROGEN PEROXIDE-INDUCIBLE GENES ACTIVATOR"/>
    <property type="match status" value="1"/>
</dbReference>
<evidence type="ECO:0000313" key="8">
    <source>
        <dbReference type="Proteomes" id="UP000586722"/>
    </source>
</evidence>
<dbReference type="EMBL" id="JAABLQ010000001">
    <property type="protein sequence ID" value="NBN76966.1"/>
    <property type="molecule type" value="Genomic_DNA"/>
</dbReference>
<dbReference type="CDD" id="cd08411">
    <property type="entry name" value="PBP2_OxyR"/>
    <property type="match status" value="1"/>
</dbReference>
<reference evidence="8" key="1">
    <citation type="submission" date="2020-01" db="EMBL/GenBank/DDBJ databases">
        <authorList>
            <person name="Fang Y."/>
            <person name="Sun R."/>
            <person name="Nie L."/>
            <person name="He J."/>
            <person name="Hao L."/>
            <person name="Wang L."/>
            <person name="Su S."/>
            <person name="Lv E."/>
            <person name="Zhang Z."/>
            <person name="Xie R."/>
            <person name="Liu H."/>
        </authorList>
    </citation>
    <scope>NUCLEOTIDE SEQUENCE [LARGE SCALE GENOMIC DNA]</scope>
    <source>
        <strain evidence="8">XCT-53</strain>
    </source>
</reference>
<keyword evidence="3" id="KW-0238">DNA-binding</keyword>
<dbReference type="PANTHER" id="PTHR30346">
    <property type="entry name" value="TRANSCRIPTIONAL DUAL REGULATOR HCAR-RELATED"/>
    <property type="match status" value="1"/>
</dbReference>
<evidence type="ECO:0000256" key="1">
    <source>
        <dbReference type="ARBA" id="ARBA00009437"/>
    </source>
</evidence>
<evidence type="ECO:0000256" key="4">
    <source>
        <dbReference type="ARBA" id="ARBA00023159"/>
    </source>
</evidence>
<dbReference type="InterPro" id="IPR000847">
    <property type="entry name" value="LysR_HTH_N"/>
</dbReference>